<keyword evidence="1 2" id="KW-0193">Cuticle</keyword>
<evidence type="ECO:0000313" key="6">
    <source>
        <dbReference type="RefSeq" id="XP_034250351.1"/>
    </source>
</evidence>
<dbReference type="KEGG" id="tpal:117650851"/>
<dbReference type="OrthoDB" id="6515429at2759"/>
<accession>A0A6P9A088</accession>
<feature type="compositionally biased region" description="Acidic residues" evidence="3">
    <location>
        <begin position="156"/>
        <end position="170"/>
    </location>
</feature>
<feature type="compositionally biased region" description="Basic and acidic residues" evidence="3">
    <location>
        <begin position="116"/>
        <end position="125"/>
    </location>
</feature>
<feature type="region of interest" description="Disordered" evidence="3">
    <location>
        <begin position="91"/>
        <end position="320"/>
    </location>
</feature>
<dbReference type="Proteomes" id="UP000515158">
    <property type="component" value="Unplaced"/>
</dbReference>
<keyword evidence="4" id="KW-0732">Signal</keyword>
<organism evidence="6">
    <name type="scientific">Thrips palmi</name>
    <name type="common">Melon thrips</name>
    <dbReference type="NCBI Taxonomy" id="161013"/>
    <lineage>
        <taxon>Eukaryota</taxon>
        <taxon>Metazoa</taxon>
        <taxon>Ecdysozoa</taxon>
        <taxon>Arthropoda</taxon>
        <taxon>Hexapoda</taxon>
        <taxon>Insecta</taxon>
        <taxon>Pterygota</taxon>
        <taxon>Neoptera</taxon>
        <taxon>Paraneoptera</taxon>
        <taxon>Thysanoptera</taxon>
        <taxon>Terebrantia</taxon>
        <taxon>Thripoidea</taxon>
        <taxon>Thripidae</taxon>
        <taxon>Thrips</taxon>
    </lineage>
</organism>
<reference evidence="6" key="1">
    <citation type="submission" date="2025-08" db="UniProtKB">
        <authorList>
            <consortium name="RefSeq"/>
        </authorList>
    </citation>
    <scope>IDENTIFICATION</scope>
    <source>
        <tissue evidence="6">Total insect</tissue>
    </source>
</reference>
<dbReference type="GO" id="GO:0062129">
    <property type="term" value="C:chitin-based extracellular matrix"/>
    <property type="evidence" value="ECO:0007669"/>
    <property type="project" value="TreeGrafter"/>
</dbReference>
<dbReference type="PANTHER" id="PTHR10380:SF173">
    <property type="entry name" value="CUTICULAR PROTEIN 47EF, ISOFORM C-RELATED"/>
    <property type="match status" value="1"/>
</dbReference>
<protein>
    <submittedName>
        <fullName evidence="6">Uncharacterized protein LOC117650851</fullName>
    </submittedName>
</protein>
<evidence type="ECO:0000256" key="4">
    <source>
        <dbReference type="SAM" id="SignalP"/>
    </source>
</evidence>
<dbReference type="GO" id="GO:0008010">
    <property type="term" value="F:structural constituent of chitin-based larval cuticle"/>
    <property type="evidence" value="ECO:0007669"/>
    <property type="project" value="TreeGrafter"/>
</dbReference>
<evidence type="ECO:0000256" key="3">
    <source>
        <dbReference type="SAM" id="MobiDB-lite"/>
    </source>
</evidence>
<sequence>MLAVRAILILALVAAASAMPADTAADLTVAADESGVSQWNEPAIAIGMFSGGRRRRSGDDVAEGSSGPAPLRERRQEDLYEDFSADAYDDADAKRVMRRQAPRRGIESPFGPTSDIEDRVRREAQDESQEDNGPVDNDHFPTEDEGKRTRRASEDTYFDDNEDGDDDDVAVDLSAFAPRKKRQVVGQDVATDDDEDVYRDLDDQPLPVWARGARDGRQRRQLDQTMTSMDDDQPDYIREPRDSETATAASPTEGSDAATEVPERDQAVESVTASVPQEGDEKLTTTSSAAPTPGSSSESTTSVQPLRERRAPKPQRGRFDGFVLSDFSGFRGGRSVRVRRSEPSEAAVIKSLLEAPIDESILGELPVRRPRQLTEMLPQPAGGGPVTFLVPLAAPQPPSAQGEDAVNANDAVPEKVLQIYTAHEPSPVAEMIPTTTTTTPAPSPAEALVPVLVPESAVSGILVPSNADVHVDVIAPDAAPAAAQPVAVQPALLQPAVVVQPAAVQQPDAAMPARDSPQQGQPLLVLQPGPVLVDPVTQVSPAEPQAPQRQQMSAPFQIPLQVPQDVSSMKQEAPQEVPLEVPQDAVPAPLVVSQKAHAVAVTEGPDAANAAATAAQPDWPMSMSVPQEVAQPMPLEWFPQAPKYPAPFEAQDQAPPRQHFDVDVRPTGGSRWTATVPILEKTIQLHPDGSYVYSYETADGVRVAEAGVLKEVPVRTEEGSAKSAGAAPATVLANSVQGGYSYTAPDGTYVSLRYLADENGFQPVLGESLPTTSSNKARAAVRFDENK</sequence>
<gene>
    <name evidence="6" type="primary">LOC117650851</name>
</gene>
<proteinExistence type="predicted"/>
<name>A0A6P9A088_THRPL</name>
<dbReference type="Pfam" id="PF00379">
    <property type="entry name" value="Chitin_bind_4"/>
    <property type="match status" value="1"/>
</dbReference>
<dbReference type="AlphaFoldDB" id="A0A6P9A088"/>
<evidence type="ECO:0000256" key="2">
    <source>
        <dbReference type="PROSITE-ProRule" id="PRU00497"/>
    </source>
</evidence>
<feature type="compositionally biased region" description="Basic and acidic residues" evidence="3">
    <location>
        <begin position="235"/>
        <end position="244"/>
    </location>
</feature>
<evidence type="ECO:0000313" key="5">
    <source>
        <dbReference type="Proteomes" id="UP000515158"/>
    </source>
</evidence>
<dbReference type="InterPro" id="IPR000618">
    <property type="entry name" value="Insect_cuticle"/>
</dbReference>
<feature type="compositionally biased region" description="Basic and acidic residues" evidence="3">
    <location>
        <begin position="136"/>
        <end position="154"/>
    </location>
</feature>
<dbReference type="PANTHER" id="PTHR10380">
    <property type="entry name" value="CUTICLE PROTEIN"/>
    <property type="match status" value="1"/>
</dbReference>
<feature type="signal peptide" evidence="4">
    <location>
        <begin position="1"/>
        <end position="18"/>
    </location>
</feature>
<dbReference type="InterPro" id="IPR031311">
    <property type="entry name" value="CHIT_BIND_RR_consensus"/>
</dbReference>
<feature type="chain" id="PRO_5028037017" evidence="4">
    <location>
        <begin position="19"/>
        <end position="787"/>
    </location>
</feature>
<evidence type="ECO:0000256" key="1">
    <source>
        <dbReference type="ARBA" id="ARBA00022460"/>
    </source>
</evidence>
<feature type="compositionally biased region" description="Low complexity" evidence="3">
    <location>
        <begin position="284"/>
        <end position="302"/>
    </location>
</feature>
<dbReference type="GeneID" id="117650851"/>
<dbReference type="InParanoid" id="A0A6P9A088"/>
<dbReference type="InterPro" id="IPR050468">
    <property type="entry name" value="Cuticle_Struct_Prot"/>
</dbReference>
<feature type="region of interest" description="Disordered" evidence="3">
    <location>
        <begin position="766"/>
        <end position="787"/>
    </location>
</feature>
<dbReference type="PROSITE" id="PS00233">
    <property type="entry name" value="CHIT_BIND_RR_1"/>
    <property type="match status" value="1"/>
</dbReference>
<dbReference type="RefSeq" id="XP_034250351.1">
    <property type="nucleotide sequence ID" value="XM_034394460.1"/>
</dbReference>
<feature type="region of interest" description="Disordered" evidence="3">
    <location>
        <begin position="50"/>
        <end position="76"/>
    </location>
</feature>
<keyword evidence="5" id="KW-1185">Reference proteome</keyword>
<dbReference type="PROSITE" id="PS51155">
    <property type="entry name" value="CHIT_BIND_RR_2"/>
    <property type="match status" value="1"/>
</dbReference>
<feature type="compositionally biased region" description="Basic and acidic residues" evidence="3">
    <location>
        <begin position="212"/>
        <end position="222"/>
    </location>
</feature>